<proteinExistence type="predicted"/>
<keyword evidence="3" id="KW-1185">Reference proteome</keyword>
<feature type="region of interest" description="Disordered" evidence="1">
    <location>
        <begin position="1"/>
        <end position="39"/>
    </location>
</feature>
<feature type="compositionally biased region" description="Acidic residues" evidence="1">
    <location>
        <begin position="26"/>
        <end position="39"/>
    </location>
</feature>
<sequence>EEVVEEADEDSKAAGVSRSGRPFGEDGAESVSESDESESLDEDNQVWLVVSGSGVIGAGLICQIEHSLFLLSVLLVEHILLEVLDSHGPGVGVRVGLGSGHEYVGVIRRREDHRGRCANYGRSEHIGAGLDVELSFEVHGRLGLIECLAGLVGHQQLQNGVGFGGCGRECRRNYALPDRLWLDELIRVEEEVVRPLAYGLRLVRAGGAQWTGLQVYSARGRVTRRLQMVTLAILHLSSIQHLNNVY</sequence>
<evidence type="ECO:0000313" key="3">
    <source>
        <dbReference type="Proteomes" id="UP000276133"/>
    </source>
</evidence>
<reference evidence="2 3" key="1">
    <citation type="journal article" date="2018" name="Sci. Rep.">
        <title>Genomic signatures of local adaptation to the degree of environmental predictability in rotifers.</title>
        <authorList>
            <person name="Franch-Gras L."/>
            <person name="Hahn C."/>
            <person name="Garcia-Roger E.M."/>
            <person name="Carmona M.J."/>
            <person name="Serra M."/>
            <person name="Gomez A."/>
        </authorList>
    </citation>
    <scope>NUCLEOTIDE SEQUENCE [LARGE SCALE GENOMIC DNA]</scope>
    <source>
        <strain evidence="2">HYR1</strain>
    </source>
</reference>
<gene>
    <name evidence="2" type="ORF">BpHYR1_043742</name>
</gene>
<organism evidence="2 3">
    <name type="scientific">Brachionus plicatilis</name>
    <name type="common">Marine rotifer</name>
    <name type="synonym">Brachionus muelleri</name>
    <dbReference type="NCBI Taxonomy" id="10195"/>
    <lineage>
        <taxon>Eukaryota</taxon>
        <taxon>Metazoa</taxon>
        <taxon>Spiralia</taxon>
        <taxon>Gnathifera</taxon>
        <taxon>Rotifera</taxon>
        <taxon>Eurotatoria</taxon>
        <taxon>Monogononta</taxon>
        <taxon>Pseudotrocha</taxon>
        <taxon>Ploima</taxon>
        <taxon>Brachionidae</taxon>
        <taxon>Brachionus</taxon>
    </lineage>
</organism>
<evidence type="ECO:0000256" key="1">
    <source>
        <dbReference type="SAM" id="MobiDB-lite"/>
    </source>
</evidence>
<evidence type="ECO:0000313" key="2">
    <source>
        <dbReference type="EMBL" id="RNA37827.1"/>
    </source>
</evidence>
<dbReference type="Proteomes" id="UP000276133">
    <property type="component" value="Unassembled WGS sequence"/>
</dbReference>
<feature type="non-terminal residue" evidence="2">
    <location>
        <position position="1"/>
    </location>
</feature>
<dbReference type="EMBL" id="REGN01000970">
    <property type="protein sequence ID" value="RNA37827.1"/>
    <property type="molecule type" value="Genomic_DNA"/>
</dbReference>
<dbReference type="AlphaFoldDB" id="A0A3M7SQD9"/>
<protein>
    <submittedName>
        <fullName evidence="2">Uncharacterized protein</fullName>
    </submittedName>
</protein>
<accession>A0A3M7SQD9</accession>
<name>A0A3M7SQD9_BRAPC</name>
<comment type="caution">
    <text evidence="2">The sequence shown here is derived from an EMBL/GenBank/DDBJ whole genome shotgun (WGS) entry which is preliminary data.</text>
</comment>